<dbReference type="RefSeq" id="WP_228345975.1">
    <property type="nucleotide sequence ID" value="NZ_CP046056.1"/>
</dbReference>
<evidence type="ECO:0008006" key="4">
    <source>
        <dbReference type="Google" id="ProtNLM"/>
    </source>
</evidence>
<accession>A0A9X7UV48</accession>
<name>A0A9X7UV48_9GAMM</name>
<reference evidence="2 3" key="1">
    <citation type="submission" date="2019-11" db="EMBL/GenBank/DDBJ databases">
        <title>Venatorbacter sp. nov. a predator of Campylobacter and other Gram-negative bacteria.</title>
        <authorList>
            <person name="Saeedi A."/>
            <person name="Cummings N.J."/>
            <person name="Connerton I.F."/>
            <person name="Connerton P.L."/>
        </authorList>
    </citation>
    <scope>NUCLEOTIDE SEQUENCE [LARGE SCALE GENOMIC DNA]</scope>
    <source>
        <strain evidence="2">XL5</strain>
    </source>
</reference>
<evidence type="ECO:0000313" key="2">
    <source>
        <dbReference type="EMBL" id="QQD23450.1"/>
    </source>
</evidence>
<sequence length="284" mass="30441">MQVQPLSNSVSSAVPVAGAAAVLLGKQGESAQSTVLAPVEGVSYSASVQNGPRPVADTYENPSRNRSSSASSPAAETAESSAPRQQRQQQQEEAELELVRELKQRDQEVRAHEQAHAAVGGQLAGGATYTYQQGPDGVRYAVGGEVQIDMSKVPNDPQATLDKMQLVQRAALAPAEPSSQDRQVAAQAGQVAAQAMAEIAQERQDRRVAETEAREQAAAATREELEAARKEQKKADEKEQEEQQVSAAEQMAEYNAKMRRINEYLLEITVPAPVTAGQILDDVV</sequence>
<gene>
    <name evidence="2" type="ORF">GJQ55_02655</name>
</gene>
<proteinExistence type="predicted"/>
<feature type="region of interest" description="Disordered" evidence="1">
    <location>
        <begin position="44"/>
        <end position="134"/>
    </location>
</feature>
<dbReference type="AlphaFoldDB" id="A0A9X7UV48"/>
<dbReference type="Pfam" id="PF12118">
    <property type="entry name" value="SprA-related"/>
    <property type="match status" value="1"/>
</dbReference>
<dbReference type="KEGG" id="vcw:GJQ55_02655"/>
<dbReference type="EMBL" id="CP046056">
    <property type="protein sequence ID" value="QQD23450.1"/>
    <property type="molecule type" value="Genomic_DNA"/>
</dbReference>
<evidence type="ECO:0000256" key="1">
    <source>
        <dbReference type="SAM" id="MobiDB-lite"/>
    </source>
</evidence>
<organism evidence="2 3">
    <name type="scientific">Venatoribacter cucullus</name>
    <dbReference type="NCBI Taxonomy" id="2661630"/>
    <lineage>
        <taxon>Bacteria</taxon>
        <taxon>Pseudomonadati</taxon>
        <taxon>Pseudomonadota</taxon>
        <taxon>Gammaproteobacteria</taxon>
        <taxon>Oceanospirillales</taxon>
        <taxon>Oceanospirillaceae</taxon>
        <taxon>Venatoribacter</taxon>
    </lineage>
</organism>
<feature type="compositionally biased region" description="Low complexity" evidence="1">
    <location>
        <begin position="60"/>
        <end position="91"/>
    </location>
</feature>
<protein>
    <recommendedName>
        <fullName evidence="4">SprA-related family protein</fullName>
    </recommendedName>
</protein>
<feature type="compositionally biased region" description="Basic and acidic residues" evidence="1">
    <location>
        <begin position="202"/>
        <end position="237"/>
    </location>
</feature>
<dbReference type="Proteomes" id="UP000596074">
    <property type="component" value="Chromosome"/>
</dbReference>
<feature type="compositionally biased region" description="Basic and acidic residues" evidence="1">
    <location>
        <begin position="97"/>
        <end position="115"/>
    </location>
</feature>
<dbReference type="InterPro" id="IPR021973">
    <property type="entry name" value="SprA-related"/>
</dbReference>
<feature type="region of interest" description="Disordered" evidence="1">
    <location>
        <begin position="202"/>
        <end position="247"/>
    </location>
</feature>
<evidence type="ECO:0000313" key="3">
    <source>
        <dbReference type="Proteomes" id="UP000596074"/>
    </source>
</evidence>
<keyword evidence="3" id="KW-1185">Reference proteome</keyword>